<dbReference type="EMBL" id="OU015568">
    <property type="protein sequence ID" value="CAG5088170.1"/>
    <property type="molecule type" value="Genomic_DNA"/>
</dbReference>
<feature type="region of interest" description="Disordered" evidence="1">
    <location>
        <begin position="192"/>
        <end position="344"/>
    </location>
</feature>
<proteinExistence type="predicted"/>
<feature type="compositionally biased region" description="Pro residues" evidence="1">
    <location>
        <begin position="290"/>
        <end position="299"/>
    </location>
</feature>
<feature type="compositionally biased region" description="Pro residues" evidence="1">
    <location>
        <begin position="308"/>
        <end position="318"/>
    </location>
</feature>
<feature type="compositionally biased region" description="Basic and acidic residues" evidence="1">
    <location>
        <begin position="217"/>
        <end position="227"/>
    </location>
</feature>
<gene>
    <name evidence="3" type="ORF">OKIOD_LOCUS3319</name>
</gene>
<organism evidence="3 4">
    <name type="scientific">Oikopleura dioica</name>
    <name type="common">Tunicate</name>
    <dbReference type="NCBI Taxonomy" id="34765"/>
    <lineage>
        <taxon>Eukaryota</taxon>
        <taxon>Metazoa</taxon>
        <taxon>Chordata</taxon>
        <taxon>Tunicata</taxon>
        <taxon>Appendicularia</taxon>
        <taxon>Copelata</taxon>
        <taxon>Oikopleuridae</taxon>
        <taxon>Oikopleura</taxon>
    </lineage>
</organism>
<keyword evidence="4" id="KW-1185">Reference proteome</keyword>
<reference evidence="3 4" key="1">
    <citation type="submission" date="2021-04" db="EMBL/GenBank/DDBJ databases">
        <authorList>
            <person name="Bliznina A."/>
        </authorList>
    </citation>
    <scope>NUCLEOTIDE SEQUENCE [LARGE SCALE GENOMIC DNA]</scope>
</reference>
<dbReference type="Proteomes" id="UP001158576">
    <property type="component" value="Chromosome PAR"/>
</dbReference>
<feature type="compositionally biased region" description="Polar residues" evidence="1">
    <location>
        <begin position="265"/>
        <end position="287"/>
    </location>
</feature>
<accession>A0ABN7S4F7</accession>
<sequence length="344" mass="37782">MRSDILLLNGILAQSACNDHKCTMVYIDDGHVEEPGECIEDSSKALGYRCKCEEIDPTFLLTQDIYCYALNTNGRILDTPEPKPEPRTTTVTTRTTIGRIETTEYLSTTVAPSLQPPEEITDDVTSTDSPSITDALTMPVVTTKETTTEEEKTLRILGMEAMIFFIFIGGCALFLIIIIVVSIIYCRCPSKKKETPARNDTQRNALLPDIDEEIIPEDSRNDDHWRNSQDSFDNTDDEWGQDDPATPTEAIKLCKYAPDPAKPSSVPSQNGGSRPISTSLHSISSNRPSVKPPAPPVPDPSALLNAPPDFPPPPPPPALEGSGNLIANPKYPYHVPIANQQQNH</sequence>
<protein>
    <submittedName>
        <fullName evidence="3">Oidioi.mRNA.OKI2018_I69.PAR.g11761.t1.cds</fullName>
    </submittedName>
</protein>
<evidence type="ECO:0000313" key="4">
    <source>
        <dbReference type="Proteomes" id="UP001158576"/>
    </source>
</evidence>
<evidence type="ECO:0000256" key="1">
    <source>
        <dbReference type="SAM" id="MobiDB-lite"/>
    </source>
</evidence>
<evidence type="ECO:0000256" key="2">
    <source>
        <dbReference type="SAM" id="Phobius"/>
    </source>
</evidence>
<keyword evidence="2" id="KW-0812">Transmembrane</keyword>
<keyword evidence="2" id="KW-1133">Transmembrane helix</keyword>
<feature type="compositionally biased region" description="Basic and acidic residues" evidence="1">
    <location>
        <begin position="192"/>
        <end position="201"/>
    </location>
</feature>
<feature type="transmembrane region" description="Helical" evidence="2">
    <location>
        <begin position="162"/>
        <end position="185"/>
    </location>
</feature>
<evidence type="ECO:0000313" key="3">
    <source>
        <dbReference type="EMBL" id="CAG5088170.1"/>
    </source>
</evidence>
<keyword evidence="2" id="KW-0472">Membrane</keyword>
<name>A0ABN7S4F7_OIKDI</name>